<gene>
    <name evidence="1" type="ORF">EAH84_15465</name>
</gene>
<dbReference type="RefSeq" id="WP_140872875.1">
    <property type="nucleotide sequence ID" value="NZ_RCZK01000033.1"/>
</dbReference>
<proteinExistence type="predicted"/>
<evidence type="ECO:0000313" key="2">
    <source>
        <dbReference type="Proteomes" id="UP000318413"/>
    </source>
</evidence>
<accession>A0A502BVG7</accession>
<organism evidence="1 2">
    <name type="scientific">Sphingomonas oligophenolica</name>
    <dbReference type="NCBI Taxonomy" id="301154"/>
    <lineage>
        <taxon>Bacteria</taxon>
        <taxon>Pseudomonadati</taxon>
        <taxon>Pseudomonadota</taxon>
        <taxon>Alphaproteobacteria</taxon>
        <taxon>Sphingomonadales</taxon>
        <taxon>Sphingomonadaceae</taxon>
        <taxon>Sphingomonas</taxon>
    </lineage>
</organism>
<dbReference type="Proteomes" id="UP000318413">
    <property type="component" value="Unassembled WGS sequence"/>
</dbReference>
<dbReference type="EMBL" id="RCZK01000033">
    <property type="protein sequence ID" value="TPG04334.1"/>
    <property type="molecule type" value="Genomic_DNA"/>
</dbReference>
<protein>
    <submittedName>
        <fullName evidence="1">Uncharacterized protein</fullName>
    </submittedName>
</protein>
<name>A0A502BVG7_9SPHN</name>
<dbReference type="AlphaFoldDB" id="A0A502BVG7"/>
<reference evidence="1 2" key="1">
    <citation type="journal article" date="2019" name="Environ. Microbiol.">
        <title>Species interactions and distinct microbial communities in high Arctic permafrost affected cryosols are associated with the CH4 and CO2 gas fluxes.</title>
        <authorList>
            <person name="Altshuler I."/>
            <person name="Hamel J."/>
            <person name="Turney S."/>
            <person name="Magnuson E."/>
            <person name="Levesque R."/>
            <person name="Greer C."/>
            <person name="Whyte L.G."/>
        </authorList>
    </citation>
    <scope>NUCLEOTIDE SEQUENCE [LARGE SCALE GENOMIC DNA]</scope>
    <source>
        <strain evidence="1 2">S5.1</strain>
    </source>
</reference>
<dbReference type="OrthoDB" id="7574220at2"/>
<comment type="caution">
    <text evidence="1">The sequence shown here is derived from an EMBL/GenBank/DDBJ whole genome shotgun (WGS) entry which is preliminary data.</text>
</comment>
<sequence>MTINKLALFEAAKSLWPATIDLAKDSDGPHNIYWALERIIPVDDDWQQIAMWSFHQALDGMEKRAAATGVSIIAPHSVQFADFDKCMRSNLAGDECWAMERAFWENDTE</sequence>
<evidence type="ECO:0000313" key="1">
    <source>
        <dbReference type="EMBL" id="TPG04334.1"/>
    </source>
</evidence>
<keyword evidence="2" id="KW-1185">Reference proteome</keyword>